<feature type="compositionally biased region" description="Low complexity" evidence="1">
    <location>
        <begin position="9"/>
        <end position="23"/>
    </location>
</feature>
<dbReference type="OrthoDB" id="3537043at2"/>
<accession>A0A4U3MNI7</accession>
<dbReference type="Proteomes" id="UP000308705">
    <property type="component" value="Unassembled WGS sequence"/>
</dbReference>
<evidence type="ECO:0000313" key="2">
    <source>
        <dbReference type="EMBL" id="TKK89596.1"/>
    </source>
</evidence>
<dbReference type="EMBL" id="SZQA01000006">
    <property type="protein sequence ID" value="TKK89596.1"/>
    <property type="molecule type" value="Genomic_DNA"/>
</dbReference>
<comment type="caution">
    <text evidence="2">The sequence shown here is derived from an EMBL/GenBank/DDBJ whole genome shotgun (WGS) entry which is preliminary data.</text>
</comment>
<dbReference type="RefSeq" id="WP_137246654.1">
    <property type="nucleotide sequence ID" value="NZ_SZQA01000006.1"/>
</dbReference>
<feature type="compositionally biased region" description="Pro residues" evidence="1">
    <location>
        <begin position="66"/>
        <end position="76"/>
    </location>
</feature>
<proteinExistence type="predicted"/>
<evidence type="ECO:0000256" key="1">
    <source>
        <dbReference type="SAM" id="MobiDB-lite"/>
    </source>
</evidence>
<reference evidence="2 3" key="1">
    <citation type="submission" date="2019-04" db="EMBL/GenBank/DDBJ databases">
        <title>Herbidospora sp. NEAU-GS14.nov., a novel actinomycete isolated from soil.</title>
        <authorList>
            <person name="Han L."/>
        </authorList>
    </citation>
    <scope>NUCLEOTIDE SEQUENCE [LARGE SCALE GENOMIC DNA]</scope>
    <source>
        <strain evidence="2 3">NEAU-GS14</strain>
    </source>
</reference>
<sequence length="373" mass="40852">MAFKKKRSASAPVRPRARSGSAPEVRIPEADPVEADSVEADSVEADPVEVDPVGEVPPLRLWDVPQPAPLPGPASPRQPGETLTDADRRSVNYQRDLEFFQALWEVYYDGATGARDRSMSERMLYGLMSTDDPLQDADYLREPLGEGTIAALASLGLQTSRFSVFSQDDPDLLQAAAAGDYFHVANLQHPFDPARNARRARRLAVNVRSQETALTLAMGLTTLFGDAQVGPYFEKLKVFLSETPADSPVKTDKLMLYYLTAADAQDGGPDVVGDRLLTAINSLLPPGEGVMLTSPFYSRVATAVTWSEDAQHFMPGAEGMSFTDTRATLIREVLDTDEPMPNPEALAQAVFDVFEVAGVPWNQRHRHTIPDQH</sequence>
<dbReference type="AlphaFoldDB" id="A0A4U3MNI7"/>
<protein>
    <submittedName>
        <fullName evidence="2">Uncharacterized protein</fullName>
    </submittedName>
</protein>
<feature type="region of interest" description="Disordered" evidence="1">
    <location>
        <begin position="1"/>
        <end position="88"/>
    </location>
</feature>
<feature type="compositionally biased region" description="Acidic residues" evidence="1">
    <location>
        <begin position="31"/>
        <end position="49"/>
    </location>
</feature>
<organism evidence="2 3">
    <name type="scientific">Herbidospora galbida</name>
    <dbReference type="NCBI Taxonomy" id="2575442"/>
    <lineage>
        <taxon>Bacteria</taxon>
        <taxon>Bacillati</taxon>
        <taxon>Actinomycetota</taxon>
        <taxon>Actinomycetes</taxon>
        <taxon>Streptosporangiales</taxon>
        <taxon>Streptosporangiaceae</taxon>
        <taxon>Herbidospora</taxon>
    </lineage>
</organism>
<evidence type="ECO:0000313" key="3">
    <source>
        <dbReference type="Proteomes" id="UP000308705"/>
    </source>
</evidence>
<keyword evidence="3" id="KW-1185">Reference proteome</keyword>
<gene>
    <name evidence="2" type="ORF">FDA94_09420</name>
</gene>
<name>A0A4U3MNI7_9ACTN</name>